<reference evidence="1 2" key="1">
    <citation type="submission" date="2020-12" db="EMBL/GenBank/DDBJ databases">
        <title>Metabolic potential, ecology and presence of endohyphal bacteria is reflected in genomic diversity of Mucoromycotina.</title>
        <authorList>
            <person name="Muszewska A."/>
            <person name="Okrasinska A."/>
            <person name="Steczkiewicz K."/>
            <person name="Drgas O."/>
            <person name="Orlowska M."/>
            <person name="Perlinska-Lenart U."/>
            <person name="Aleksandrzak-Piekarczyk T."/>
            <person name="Szatraj K."/>
            <person name="Zielenkiewicz U."/>
            <person name="Pilsyk S."/>
            <person name="Malc E."/>
            <person name="Mieczkowski P."/>
            <person name="Kruszewska J.S."/>
            <person name="Biernat P."/>
            <person name="Pawlowska J."/>
        </authorList>
    </citation>
    <scope>NUCLEOTIDE SEQUENCE [LARGE SCALE GENOMIC DNA]</scope>
    <source>
        <strain evidence="1 2">CBS 142.35</strain>
    </source>
</reference>
<gene>
    <name evidence="1" type="ORF">INT45_004490</name>
</gene>
<protein>
    <submittedName>
        <fullName evidence="1">Uncharacterized protein</fullName>
    </submittedName>
</protein>
<dbReference type="OrthoDB" id="5340906at2759"/>
<dbReference type="AlphaFoldDB" id="A0A8H7RZL9"/>
<organism evidence="1 2">
    <name type="scientific">Circinella minor</name>
    <dbReference type="NCBI Taxonomy" id="1195481"/>
    <lineage>
        <taxon>Eukaryota</taxon>
        <taxon>Fungi</taxon>
        <taxon>Fungi incertae sedis</taxon>
        <taxon>Mucoromycota</taxon>
        <taxon>Mucoromycotina</taxon>
        <taxon>Mucoromycetes</taxon>
        <taxon>Mucorales</taxon>
        <taxon>Lichtheimiaceae</taxon>
        <taxon>Circinella</taxon>
    </lineage>
</organism>
<sequence length="133" mass="15028">MYWLDSSVARAVDIILKNIHKNYKTEADLMKRIWLLIDCCFDDGGVDVISGEYVSKATTARINTDRSIAAVKAMSRRKIGTKTDMLFTTEFLELGTCEAGKVTDINNTNTIYEAGMKIPKTLKDMINHHSNYE</sequence>
<dbReference type="Proteomes" id="UP000646827">
    <property type="component" value="Unassembled WGS sequence"/>
</dbReference>
<evidence type="ECO:0000313" key="1">
    <source>
        <dbReference type="EMBL" id="KAG2220829.1"/>
    </source>
</evidence>
<proteinExistence type="predicted"/>
<name>A0A8H7RZL9_9FUNG</name>
<evidence type="ECO:0000313" key="2">
    <source>
        <dbReference type="Proteomes" id="UP000646827"/>
    </source>
</evidence>
<keyword evidence="2" id="KW-1185">Reference proteome</keyword>
<comment type="caution">
    <text evidence="1">The sequence shown here is derived from an EMBL/GenBank/DDBJ whole genome shotgun (WGS) entry which is preliminary data.</text>
</comment>
<accession>A0A8H7RZL9</accession>
<dbReference type="EMBL" id="JAEPRB010000128">
    <property type="protein sequence ID" value="KAG2220829.1"/>
    <property type="molecule type" value="Genomic_DNA"/>
</dbReference>